<sequence>MNNKTRRSIGLLVAPSSENNRGIIQGVLNYIRENPDLKVDQRKALPNLAWKELPEWTGDGLIAMAHTRQYVRMLRRKGLPAVNVSSQVNDSRIPRVHADDHAMGRLAAEEFLAAGLRHFGFVGHMKWPNHENRRVGFSETLAANDFECATINIRMVEWIFEGTEQIEVDIPKLAKRLAKLKTPVGMAAGNDLFAYAISEACKLNKAQVPFDVAIIGNGNLRLVCDSTDPPLSSVAHGAERIGFEAAALLDKMMQGQGNAEQDLVLPPKGIVQRRSTDFFAVEDQLVLKALRLIRSHIGEPFTTIELAHDLAISRRMLTTRFRKALGHSPGEEIRRAKLRKAKDLLTSGNQSVEAVGHACGFENSSGFVRFFRSVMGVPPGQYRRNYLASRDNSAIDKK</sequence>
<proteinExistence type="predicted"/>
<dbReference type="InterPro" id="IPR018062">
    <property type="entry name" value="HTH_AraC-typ_CS"/>
</dbReference>
<evidence type="ECO:0000313" key="5">
    <source>
        <dbReference type="EMBL" id="QDS99292.1"/>
    </source>
</evidence>
<gene>
    <name evidence="5" type="primary">xylR_3</name>
    <name evidence="5" type="ORF">HG15A2_26140</name>
</gene>
<keyword evidence="1" id="KW-0805">Transcription regulation</keyword>
<dbReference type="PROSITE" id="PS01124">
    <property type="entry name" value="HTH_ARAC_FAMILY_2"/>
    <property type="match status" value="1"/>
</dbReference>
<dbReference type="Gene3D" id="3.40.50.2300">
    <property type="match status" value="2"/>
</dbReference>
<keyword evidence="3" id="KW-0804">Transcription</keyword>
<dbReference type="SUPFAM" id="SSF46689">
    <property type="entry name" value="Homeodomain-like"/>
    <property type="match status" value="2"/>
</dbReference>
<accession>A0A517MWN8</accession>
<dbReference type="GO" id="GO:0000976">
    <property type="term" value="F:transcription cis-regulatory region binding"/>
    <property type="evidence" value="ECO:0007669"/>
    <property type="project" value="TreeGrafter"/>
</dbReference>
<dbReference type="Gene3D" id="1.10.10.60">
    <property type="entry name" value="Homeodomain-like"/>
    <property type="match status" value="1"/>
</dbReference>
<dbReference type="GO" id="GO:0003700">
    <property type="term" value="F:DNA-binding transcription factor activity"/>
    <property type="evidence" value="ECO:0007669"/>
    <property type="project" value="InterPro"/>
</dbReference>
<dbReference type="AlphaFoldDB" id="A0A517MWN8"/>
<dbReference type="InterPro" id="IPR028082">
    <property type="entry name" value="Peripla_BP_I"/>
</dbReference>
<dbReference type="OrthoDB" id="9780667at2"/>
<dbReference type="InterPro" id="IPR046335">
    <property type="entry name" value="LacI/GalR-like_sensor"/>
</dbReference>
<dbReference type="InterPro" id="IPR009057">
    <property type="entry name" value="Homeodomain-like_sf"/>
</dbReference>
<dbReference type="CDD" id="cd01543">
    <property type="entry name" value="PBP1_XylR"/>
    <property type="match status" value="1"/>
</dbReference>
<dbReference type="PANTHER" id="PTHR30146:SF24">
    <property type="entry name" value="XYLOSE OPERON REGULATORY PROTEIN"/>
    <property type="match status" value="1"/>
</dbReference>
<dbReference type="RefSeq" id="WP_145060533.1">
    <property type="nucleotide sequence ID" value="NZ_CP036263.1"/>
</dbReference>
<evidence type="ECO:0000259" key="4">
    <source>
        <dbReference type="PROSITE" id="PS01124"/>
    </source>
</evidence>
<keyword evidence="6" id="KW-1185">Reference proteome</keyword>
<dbReference type="Pfam" id="PF13377">
    <property type="entry name" value="Peripla_BP_3"/>
    <property type="match status" value="1"/>
</dbReference>
<evidence type="ECO:0000256" key="3">
    <source>
        <dbReference type="ARBA" id="ARBA00023163"/>
    </source>
</evidence>
<organism evidence="5 6">
    <name type="scientific">Adhaeretor mobilis</name>
    <dbReference type="NCBI Taxonomy" id="1930276"/>
    <lineage>
        <taxon>Bacteria</taxon>
        <taxon>Pseudomonadati</taxon>
        <taxon>Planctomycetota</taxon>
        <taxon>Planctomycetia</taxon>
        <taxon>Pirellulales</taxon>
        <taxon>Lacipirellulaceae</taxon>
        <taxon>Adhaeretor</taxon>
    </lineage>
</organism>
<name>A0A517MWN8_9BACT</name>
<keyword evidence="2" id="KW-0238">DNA-binding</keyword>
<dbReference type="SMART" id="SM00342">
    <property type="entry name" value="HTH_ARAC"/>
    <property type="match status" value="1"/>
</dbReference>
<dbReference type="InterPro" id="IPR018060">
    <property type="entry name" value="HTH_AraC"/>
</dbReference>
<dbReference type="Proteomes" id="UP000319852">
    <property type="component" value="Chromosome"/>
</dbReference>
<evidence type="ECO:0000313" key="6">
    <source>
        <dbReference type="Proteomes" id="UP000319852"/>
    </source>
</evidence>
<dbReference type="SUPFAM" id="SSF53822">
    <property type="entry name" value="Periplasmic binding protein-like I"/>
    <property type="match status" value="1"/>
</dbReference>
<feature type="domain" description="HTH araC/xylS-type" evidence="4">
    <location>
        <begin position="287"/>
        <end position="385"/>
    </location>
</feature>
<dbReference type="KEGG" id="amob:HG15A2_26140"/>
<reference evidence="5 6" key="1">
    <citation type="submission" date="2019-02" db="EMBL/GenBank/DDBJ databases">
        <title>Deep-cultivation of Planctomycetes and their phenomic and genomic characterization uncovers novel biology.</title>
        <authorList>
            <person name="Wiegand S."/>
            <person name="Jogler M."/>
            <person name="Boedeker C."/>
            <person name="Pinto D."/>
            <person name="Vollmers J."/>
            <person name="Rivas-Marin E."/>
            <person name="Kohn T."/>
            <person name="Peeters S.H."/>
            <person name="Heuer A."/>
            <person name="Rast P."/>
            <person name="Oberbeckmann S."/>
            <person name="Bunk B."/>
            <person name="Jeske O."/>
            <person name="Meyerdierks A."/>
            <person name="Storesund J.E."/>
            <person name="Kallscheuer N."/>
            <person name="Luecker S."/>
            <person name="Lage O.M."/>
            <person name="Pohl T."/>
            <person name="Merkel B.J."/>
            <person name="Hornburger P."/>
            <person name="Mueller R.-W."/>
            <person name="Bruemmer F."/>
            <person name="Labrenz M."/>
            <person name="Spormann A.M."/>
            <person name="Op den Camp H."/>
            <person name="Overmann J."/>
            <person name="Amann R."/>
            <person name="Jetten M.S.M."/>
            <person name="Mascher T."/>
            <person name="Medema M.H."/>
            <person name="Devos D.P."/>
            <person name="Kaster A.-K."/>
            <person name="Ovreas L."/>
            <person name="Rohde M."/>
            <person name="Galperin M.Y."/>
            <person name="Jogler C."/>
        </authorList>
    </citation>
    <scope>NUCLEOTIDE SEQUENCE [LARGE SCALE GENOMIC DNA]</scope>
    <source>
        <strain evidence="5 6">HG15A2</strain>
    </source>
</reference>
<evidence type="ECO:0000256" key="2">
    <source>
        <dbReference type="ARBA" id="ARBA00023125"/>
    </source>
</evidence>
<dbReference type="PANTHER" id="PTHR30146">
    <property type="entry name" value="LACI-RELATED TRANSCRIPTIONAL REPRESSOR"/>
    <property type="match status" value="1"/>
</dbReference>
<dbReference type="PROSITE" id="PS00041">
    <property type="entry name" value="HTH_ARAC_FAMILY_1"/>
    <property type="match status" value="1"/>
</dbReference>
<protein>
    <submittedName>
        <fullName evidence="5">Xylose operon regulatory protein</fullName>
    </submittedName>
</protein>
<dbReference type="EMBL" id="CP036263">
    <property type="protein sequence ID" value="QDS99292.1"/>
    <property type="molecule type" value="Genomic_DNA"/>
</dbReference>
<evidence type="ECO:0000256" key="1">
    <source>
        <dbReference type="ARBA" id="ARBA00023015"/>
    </source>
</evidence>
<dbReference type="Pfam" id="PF12833">
    <property type="entry name" value="HTH_18"/>
    <property type="match status" value="1"/>
</dbReference>